<dbReference type="Proteomes" id="UP001054837">
    <property type="component" value="Unassembled WGS sequence"/>
</dbReference>
<organism evidence="2 3">
    <name type="scientific">Caerostris darwini</name>
    <dbReference type="NCBI Taxonomy" id="1538125"/>
    <lineage>
        <taxon>Eukaryota</taxon>
        <taxon>Metazoa</taxon>
        <taxon>Ecdysozoa</taxon>
        <taxon>Arthropoda</taxon>
        <taxon>Chelicerata</taxon>
        <taxon>Arachnida</taxon>
        <taxon>Araneae</taxon>
        <taxon>Araneomorphae</taxon>
        <taxon>Entelegynae</taxon>
        <taxon>Araneoidea</taxon>
        <taxon>Araneidae</taxon>
        <taxon>Caerostris</taxon>
    </lineage>
</organism>
<name>A0AAV4UG27_9ARAC</name>
<evidence type="ECO:0000256" key="1">
    <source>
        <dbReference type="SAM" id="SignalP"/>
    </source>
</evidence>
<reference evidence="2 3" key="1">
    <citation type="submission" date="2021-06" db="EMBL/GenBank/DDBJ databases">
        <title>Caerostris darwini draft genome.</title>
        <authorList>
            <person name="Kono N."/>
            <person name="Arakawa K."/>
        </authorList>
    </citation>
    <scope>NUCLEOTIDE SEQUENCE [LARGE SCALE GENOMIC DNA]</scope>
</reference>
<evidence type="ECO:0000313" key="3">
    <source>
        <dbReference type="Proteomes" id="UP001054837"/>
    </source>
</evidence>
<protein>
    <submittedName>
        <fullName evidence="2">Uncharacterized protein</fullName>
    </submittedName>
</protein>
<accession>A0AAV4UG27</accession>
<keyword evidence="3" id="KW-1185">Reference proteome</keyword>
<evidence type="ECO:0000313" key="2">
    <source>
        <dbReference type="EMBL" id="GIY56763.1"/>
    </source>
</evidence>
<feature type="signal peptide" evidence="1">
    <location>
        <begin position="1"/>
        <end position="22"/>
    </location>
</feature>
<dbReference type="AlphaFoldDB" id="A0AAV4UG27"/>
<comment type="caution">
    <text evidence="2">The sequence shown here is derived from an EMBL/GenBank/DDBJ whole genome shotgun (WGS) entry which is preliminary data.</text>
</comment>
<keyword evidence="1" id="KW-0732">Signal</keyword>
<proteinExistence type="predicted"/>
<feature type="chain" id="PRO_5043741625" evidence="1">
    <location>
        <begin position="23"/>
        <end position="92"/>
    </location>
</feature>
<sequence length="92" mass="10038">MILIIDASALSLSILNLYTVDGKGTPDLVCTSPDIDRGFVNWELSSCRIVHCLSGSPHLVELLISYRLTLSCPCRVVLISSLGPFLSEILFD</sequence>
<gene>
    <name evidence="2" type="ORF">CDAR_218681</name>
</gene>
<dbReference type="EMBL" id="BPLQ01011222">
    <property type="protein sequence ID" value="GIY56763.1"/>
    <property type="molecule type" value="Genomic_DNA"/>
</dbReference>